<gene>
    <name evidence="2" type="ORF">CLV71_126101</name>
</gene>
<comment type="caution">
    <text evidence="2">The sequence shown here is derived from an EMBL/GenBank/DDBJ whole genome shotgun (WGS) entry which is preliminary data.</text>
</comment>
<protein>
    <submittedName>
        <fullName evidence="2">Uncharacterized protein</fullName>
    </submittedName>
</protein>
<reference evidence="2 3" key="1">
    <citation type="submission" date="2019-03" db="EMBL/GenBank/DDBJ databases">
        <title>Genomic Encyclopedia of Archaeal and Bacterial Type Strains, Phase II (KMG-II): from individual species to whole genera.</title>
        <authorList>
            <person name="Goeker M."/>
        </authorList>
    </citation>
    <scope>NUCLEOTIDE SEQUENCE [LARGE SCALE GENOMIC DNA]</scope>
    <source>
        <strain evidence="2 3">DSM 45499</strain>
    </source>
</reference>
<dbReference type="Proteomes" id="UP000294927">
    <property type="component" value="Unassembled WGS sequence"/>
</dbReference>
<name>A0A4R7UT18_9PSEU</name>
<evidence type="ECO:0000256" key="1">
    <source>
        <dbReference type="SAM" id="MobiDB-lite"/>
    </source>
</evidence>
<evidence type="ECO:0000313" key="3">
    <source>
        <dbReference type="Proteomes" id="UP000294927"/>
    </source>
</evidence>
<dbReference type="EMBL" id="SOCP01000026">
    <property type="protein sequence ID" value="TDV38715.1"/>
    <property type="molecule type" value="Genomic_DNA"/>
</dbReference>
<keyword evidence="3" id="KW-1185">Reference proteome</keyword>
<organism evidence="2 3">
    <name type="scientific">Actinophytocola oryzae</name>
    <dbReference type="NCBI Taxonomy" id="502181"/>
    <lineage>
        <taxon>Bacteria</taxon>
        <taxon>Bacillati</taxon>
        <taxon>Actinomycetota</taxon>
        <taxon>Actinomycetes</taxon>
        <taxon>Pseudonocardiales</taxon>
        <taxon>Pseudonocardiaceae</taxon>
    </lineage>
</organism>
<accession>A0A4R7UT18</accession>
<proteinExistence type="predicted"/>
<evidence type="ECO:0000313" key="2">
    <source>
        <dbReference type="EMBL" id="TDV38715.1"/>
    </source>
</evidence>
<feature type="compositionally biased region" description="Basic and acidic residues" evidence="1">
    <location>
        <begin position="12"/>
        <end position="39"/>
    </location>
</feature>
<dbReference type="AlphaFoldDB" id="A0A4R7UT18"/>
<dbReference type="RefSeq" id="WP_166664494.1">
    <property type="nucleotide sequence ID" value="NZ_SOCP01000026.1"/>
</dbReference>
<sequence>MDPYTIQQLMTARHDDLVREADESRVSRRAKDAREESRPAPKPAPGGARRVRVA</sequence>
<feature type="region of interest" description="Disordered" evidence="1">
    <location>
        <begin position="1"/>
        <end position="54"/>
    </location>
</feature>
<feature type="compositionally biased region" description="Polar residues" evidence="1">
    <location>
        <begin position="1"/>
        <end position="10"/>
    </location>
</feature>